<evidence type="ECO:0000256" key="2">
    <source>
        <dbReference type="SAM" id="MobiDB-lite"/>
    </source>
</evidence>
<comment type="caution">
    <text evidence="4">The sequence shown here is derived from an EMBL/GenBank/DDBJ whole genome shotgun (WGS) entry which is preliminary data.</text>
</comment>
<keyword evidence="1" id="KW-0479">Metal-binding</keyword>
<keyword evidence="5" id="KW-1185">Reference proteome</keyword>
<organism evidence="4 5">
    <name type="scientific">Punica granatum</name>
    <name type="common">Pomegranate</name>
    <dbReference type="NCBI Taxonomy" id="22663"/>
    <lineage>
        <taxon>Eukaryota</taxon>
        <taxon>Viridiplantae</taxon>
        <taxon>Streptophyta</taxon>
        <taxon>Embryophyta</taxon>
        <taxon>Tracheophyta</taxon>
        <taxon>Spermatophyta</taxon>
        <taxon>Magnoliopsida</taxon>
        <taxon>eudicotyledons</taxon>
        <taxon>Gunneridae</taxon>
        <taxon>Pentapetalae</taxon>
        <taxon>rosids</taxon>
        <taxon>malvids</taxon>
        <taxon>Myrtales</taxon>
        <taxon>Lythraceae</taxon>
        <taxon>Punica</taxon>
    </lineage>
</organism>
<dbReference type="Pfam" id="PF14392">
    <property type="entry name" value="zf-CCHC_4"/>
    <property type="match status" value="1"/>
</dbReference>
<keyword evidence="1" id="KW-0863">Zinc-finger</keyword>
<sequence>MDPTDLDSSLANIFCSQMSMIHNKPALELQTNEEESQNTIPLTLLIKPFGFKPPPPKAIIPRLLQAWNTKNRVTIAPKKYTDDLQEVAFDSVTFWIQIRGIPPEMLSTENINKLAEFAGNVIEIDWKDTPTLPKWYVTPRALVRVPVAQPLCPGQFINRKSSSATWVCFKYEHLKTFCYDCGLLGHDQNHCTSDLPAPPNLYGPWLHFDNQTDIPPPLITATPASPQPATPPPSSPPPPPQPTHPTRPESPSLSHQNRTNPQIAQYIDDPNHPIFSAPLSLGKDSNPTRTKYPAKIGHNPTVGSVSEADESSFLRRSNSEPSHPTRASRKAARSKVIYTDSIYSGLIDEQVQTEAQFQIRHDVHPNPNHVSLKSDHSPCPNWSPYAKRITSIKGLSPSQRPGPGSSSSRMIKDSPQLNVGGKLELQHEAELIIPQRKMKNGITVEEFLYMSAPYANFLNKMAKTFGDTMQQDWNLDQQWDQPTSFQSSKTWVAQNVLMPMPSSEMEEETIPEDFQMAEEAGLIKPPRKP</sequence>
<feature type="compositionally biased region" description="Polar residues" evidence="2">
    <location>
        <begin position="252"/>
        <end position="263"/>
    </location>
</feature>
<name>A0A2I0HWR7_PUNGR</name>
<evidence type="ECO:0000256" key="1">
    <source>
        <dbReference type="PROSITE-ProRule" id="PRU00047"/>
    </source>
</evidence>
<dbReference type="Proteomes" id="UP000233551">
    <property type="component" value="Unassembled WGS sequence"/>
</dbReference>
<accession>A0A2I0HWR7</accession>
<dbReference type="PROSITE" id="PS50158">
    <property type="entry name" value="ZF_CCHC"/>
    <property type="match status" value="1"/>
</dbReference>
<evidence type="ECO:0000313" key="4">
    <source>
        <dbReference type="EMBL" id="PKI36128.1"/>
    </source>
</evidence>
<feature type="domain" description="CCHC-type" evidence="3">
    <location>
        <begin position="178"/>
        <end position="193"/>
    </location>
</feature>
<gene>
    <name evidence="4" type="ORF">CRG98_043480</name>
</gene>
<proteinExistence type="predicted"/>
<dbReference type="GO" id="GO:0003676">
    <property type="term" value="F:nucleic acid binding"/>
    <property type="evidence" value="ECO:0007669"/>
    <property type="project" value="InterPro"/>
</dbReference>
<dbReference type="PANTHER" id="PTHR31286">
    <property type="entry name" value="GLYCINE-RICH CELL WALL STRUCTURAL PROTEIN 1.8-LIKE"/>
    <property type="match status" value="1"/>
</dbReference>
<dbReference type="InterPro" id="IPR025836">
    <property type="entry name" value="Zn_knuckle_CX2CX4HX4C"/>
</dbReference>
<dbReference type="EMBL" id="PGOL01005008">
    <property type="protein sequence ID" value="PKI36128.1"/>
    <property type="molecule type" value="Genomic_DNA"/>
</dbReference>
<keyword evidence="1" id="KW-0862">Zinc</keyword>
<dbReference type="AlphaFoldDB" id="A0A2I0HWR7"/>
<dbReference type="GO" id="GO:0008270">
    <property type="term" value="F:zinc ion binding"/>
    <property type="evidence" value="ECO:0007669"/>
    <property type="project" value="UniProtKB-KW"/>
</dbReference>
<evidence type="ECO:0000259" key="3">
    <source>
        <dbReference type="PROSITE" id="PS50158"/>
    </source>
</evidence>
<feature type="region of interest" description="Disordered" evidence="2">
    <location>
        <begin position="390"/>
        <end position="415"/>
    </location>
</feature>
<reference evidence="4 5" key="1">
    <citation type="submission" date="2017-11" db="EMBL/GenBank/DDBJ databases">
        <title>De-novo sequencing of pomegranate (Punica granatum L.) genome.</title>
        <authorList>
            <person name="Akparov Z."/>
            <person name="Amiraslanov A."/>
            <person name="Hajiyeva S."/>
            <person name="Abbasov M."/>
            <person name="Kaur K."/>
            <person name="Hamwieh A."/>
            <person name="Solovyev V."/>
            <person name="Salamov A."/>
            <person name="Braich B."/>
            <person name="Kosarev P."/>
            <person name="Mahmoud A."/>
            <person name="Hajiyev E."/>
            <person name="Babayeva S."/>
            <person name="Izzatullayeva V."/>
            <person name="Mammadov A."/>
            <person name="Mammadov A."/>
            <person name="Sharifova S."/>
            <person name="Ojaghi J."/>
            <person name="Eynullazada K."/>
            <person name="Bayramov B."/>
            <person name="Abdulazimova A."/>
            <person name="Shahmuradov I."/>
        </authorList>
    </citation>
    <scope>NUCLEOTIDE SEQUENCE [LARGE SCALE GENOMIC DNA]</scope>
    <source>
        <strain evidence="5">cv. AG2017</strain>
        <tissue evidence="4">Leaf</tissue>
    </source>
</reference>
<protein>
    <recommendedName>
        <fullName evidence="3">CCHC-type domain-containing protein</fullName>
    </recommendedName>
</protein>
<dbReference type="InterPro" id="IPR001878">
    <property type="entry name" value="Znf_CCHC"/>
</dbReference>
<feature type="compositionally biased region" description="Low complexity" evidence="2">
    <location>
        <begin position="396"/>
        <end position="409"/>
    </location>
</feature>
<dbReference type="PANTHER" id="PTHR31286:SF167">
    <property type="entry name" value="OS09G0268800 PROTEIN"/>
    <property type="match status" value="1"/>
</dbReference>
<evidence type="ECO:0000313" key="5">
    <source>
        <dbReference type="Proteomes" id="UP000233551"/>
    </source>
</evidence>
<dbReference type="InterPro" id="IPR040256">
    <property type="entry name" value="At4g02000-like"/>
</dbReference>
<feature type="region of interest" description="Disordered" evidence="2">
    <location>
        <begin position="213"/>
        <end position="333"/>
    </location>
</feature>
<feature type="compositionally biased region" description="Pro residues" evidence="2">
    <location>
        <begin position="225"/>
        <end position="245"/>
    </location>
</feature>